<dbReference type="PANTHER" id="PTHR45985">
    <property type="match status" value="1"/>
</dbReference>
<protein>
    <recommendedName>
        <fullName evidence="1">NodB homology domain-containing protein</fullName>
    </recommendedName>
</protein>
<keyword evidence="3" id="KW-1185">Reference proteome</keyword>
<dbReference type="SUPFAM" id="SSF88713">
    <property type="entry name" value="Glycoside hydrolase/deacetylase"/>
    <property type="match status" value="1"/>
</dbReference>
<dbReference type="Pfam" id="PF01522">
    <property type="entry name" value="Polysacc_deac_1"/>
    <property type="match status" value="1"/>
</dbReference>
<dbReference type="EMBL" id="JARBDR010000923">
    <property type="protein sequence ID" value="KAJ8297388.1"/>
    <property type="molecule type" value="Genomic_DNA"/>
</dbReference>
<dbReference type="Proteomes" id="UP001217089">
    <property type="component" value="Unassembled WGS sequence"/>
</dbReference>
<dbReference type="PANTHER" id="PTHR45985:SF8">
    <property type="entry name" value="CHITIN DEACETYLASE-LIKE 9, ISOFORM A"/>
    <property type="match status" value="1"/>
</dbReference>
<proteinExistence type="predicted"/>
<name>A0ABQ9E287_TEGGR</name>
<dbReference type="Gene3D" id="3.20.20.370">
    <property type="entry name" value="Glycoside hydrolase/deacetylase"/>
    <property type="match status" value="1"/>
</dbReference>
<accession>A0ABQ9E287</accession>
<feature type="domain" description="NodB homology" evidence="1">
    <location>
        <begin position="7"/>
        <end position="100"/>
    </location>
</feature>
<reference evidence="2 3" key="1">
    <citation type="submission" date="2022-12" db="EMBL/GenBank/DDBJ databases">
        <title>Chromosome-level genome of Tegillarca granosa.</title>
        <authorList>
            <person name="Kim J."/>
        </authorList>
    </citation>
    <scope>NUCLEOTIDE SEQUENCE [LARGE SCALE GENOMIC DNA]</scope>
    <source>
        <strain evidence="2">Teg-2019</strain>
        <tissue evidence="2">Adductor muscle</tissue>
    </source>
</reference>
<comment type="caution">
    <text evidence="2">The sequence shown here is derived from an EMBL/GenBank/DDBJ whole genome shotgun (WGS) entry which is preliminary data.</text>
</comment>
<dbReference type="InterPro" id="IPR002509">
    <property type="entry name" value="NODB_dom"/>
</dbReference>
<dbReference type="InterPro" id="IPR011330">
    <property type="entry name" value="Glyco_hydro/deAcase_b/a-brl"/>
</dbReference>
<organism evidence="2 3">
    <name type="scientific">Tegillarca granosa</name>
    <name type="common">Malaysian cockle</name>
    <name type="synonym">Anadara granosa</name>
    <dbReference type="NCBI Taxonomy" id="220873"/>
    <lineage>
        <taxon>Eukaryota</taxon>
        <taxon>Metazoa</taxon>
        <taxon>Spiralia</taxon>
        <taxon>Lophotrochozoa</taxon>
        <taxon>Mollusca</taxon>
        <taxon>Bivalvia</taxon>
        <taxon>Autobranchia</taxon>
        <taxon>Pteriomorphia</taxon>
        <taxon>Arcoida</taxon>
        <taxon>Arcoidea</taxon>
        <taxon>Arcidae</taxon>
        <taxon>Tegillarca</taxon>
    </lineage>
</organism>
<sequence length="266" mass="30896">MAKNPNGCPITISLYVSNTATNYNVARYYYEKGNDIGVHSVTHKLIKTRSTLLQEANDQLMNLVIRAGIPRDKITGWRSPYLETAGDIQIDVLQQLGLQYDISLIKPFMSKVNDSHGSHYEPPDFYWPFTLDHTGWPFICYIPPCPKRSHKGFWEVPLNELADITKTGACSMTDDCPNSPKNENEVFHYLWYNFEINYKRNRAPFGIHLHPTWFKSEFNLNGLDKFIQESLKLENVYIVSVQKMLEWIRNPVSVDKITQFKPWLCN</sequence>
<dbReference type="InterPro" id="IPR052740">
    <property type="entry name" value="CE4"/>
</dbReference>
<evidence type="ECO:0000259" key="1">
    <source>
        <dbReference type="Pfam" id="PF01522"/>
    </source>
</evidence>
<evidence type="ECO:0000313" key="3">
    <source>
        <dbReference type="Proteomes" id="UP001217089"/>
    </source>
</evidence>
<gene>
    <name evidence="2" type="ORF">KUTeg_023919</name>
</gene>
<evidence type="ECO:0000313" key="2">
    <source>
        <dbReference type="EMBL" id="KAJ8297388.1"/>
    </source>
</evidence>